<organism evidence="2 3">
    <name type="scientific">Mesorhizobium australicum</name>
    <dbReference type="NCBI Taxonomy" id="536018"/>
    <lineage>
        <taxon>Bacteria</taxon>
        <taxon>Pseudomonadati</taxon>
        <taxon>Pseudomonadota</taxon>
        <taxon>Alphaproteobacteria</taxon>
        <taxon>Hyphomicrobiales</taxon>
        <taxon>Phyllobacteriaceae</taxon>
        <taxon>Mesorhizobium</taxon>
    </lineage>
</organism>
<dbReference type="EMBL" id="FXBL01000004">
    <property type="protein sequence ID" value="SMH27583.1"/>
    <property type="molecule type" value="Genomic_DNA"/>
</dbReference>
<evidence type="ECO:0000313" key="2">
    <source>
        <dbReference type="EMBL" id="SMH27583.1"/>
    </source>
</evidence>
<proteinExistence type="inferred from homology"/>
<evidence type="ECO:0000313" key="3">
    <source>
        <dbReference type="Proteomes" id="UP000193083"/>
    </source>
</evidence>
<protein>
    <recommendedName>
        <fullName evidence="1">UPF0434 protein SAMN02982922_0569</fullName>
    </recommendedName>
</protein>
<dbReference type="Proteomes" id="UP000193083">
    <property type="component" value="Unassembled WGS sequence"/>
</dbReference>
<name>A0A1X7MUG1_9HYPH</name>
<reference evidence="2 3" key="1">
    <citation type="submission" date="2017-04" db="EMBL/GenBank/DDBJ databases">
        <authorList>
            <person name="Afonso C.L."/>
            <person name="Miller P.J."/>
            <person name="Scott M.A."/>
            <person name="Spackman E."/>
            <person name="Goraichik I."/>
            <person name="Dimitrov K.M."/>
            <person name="Suarez D.L."/>
            <person name="Swayne D.E."/>
        </authorList>
    </citation>
    <scope>NUCLEOTIDE SEQUENCE [LARGE SCALE GENOMIC DNA]</scope>
    <source>
        <strain evidence="2 3">B5P</strain>
    </source>
</reference>
<evidence type="ECO:0000256" key="1">
    <source>
        <dbReference type="HAMAP-Rule" id="MF_01187"/>
    </source>
</evidence>
<keyword evidence="3" id="KW-1185">Reference proteome</keyword>
<dbReference type="HAMAP" id="MF_01187">
    <property type="entry name" value="UPF0434"/>
    <property type="match status" value="1"/>
</dbReference>
<sequence length="75" mass="8289">MAESAAETIIDPKLLELICCPLTKGMLSYDAESKELISLSAKLAYPVREGIPIMLPSEARQLGEDEIAARRKQRD</sequence>
<dbReference type="RefSeq" id="WP_085462764.1">
    <property type="nucleotide sequence ID" value="NZ_FXBL01000004.1"/>
</dbReference>
<dbReference type="GO" id="GO:0005829">
    <property type="term" value="C:cytosol"/>
    <property type="evidence" value="ECO:0007669"/>
    <property type="project" value="TreeGrafter"/>
</dbReference>
<dbReference type="OrthoDB" id="9812205at2"/>
<dbReference type="FunFam" id="2.20.25.10:FF:000002">
    <property type="entry name" value="UPF0434 protein YcaR"/>
    <property type="match status" value="1"/>
</dbReference>
<gene>
    <name evidence="2" type="ORF">SAMN02982922_0569</name>
</gene>
<dbReference type="SUPFAM" id="SSF158997">
    <property type="entry name" value="Trm112p-like"/>
    <property type="match status" value="1"/>
</dbReference>
<dbReference type="PANTHER" id="PTHR33505:SF4">
    <property type="entry name" value="PROTEIN PREY, MITOCHONDRIAL"/>
    <property type="match status" value="1"/>
</dbReference>
<dbReference type="Gene3D" id="2.20.25.10">
    <property type="match status" value="1"/>
</dbReference>
<dbReference type="Pfam" id="PF03966">
    <property type="entry name" value="Trm112p"/>
    <property type="match status" value="1"/>
</dbReference>
<dbReference type="InterPro" id="IPR005651">
    <property type="entry name" value="Trm112-like"/>
</dbReference>
<comment type="similarity">
    <text evidence="1">Belongs to the UPF0434 family.</text>
</comment>
<dbReference type="PANTHER" id="PTHR33505">
    <property type="entry name" value="ZGC:162634"/>
    <property type="match status" value="1"/>
</dbReference>
<accession>A0A1X7MUG1</accession>
<dbReference type="AlphaFoldDB" id="A0A1X7MUG1"/>